<evidence type="ECO:0000313" key="5">
    <source>
        <dbReference type="Proteomes" id="UP000284109"/>
    </source>
</evidence>
<dbReference type="NCBIfam" id="TIGR01214">
    <property type="entry name" value="rmlD"/>
    <property type="match status" value="1"/>
</dbReference>
<dbReference type="Gene3D" id="3.90.25.10">
    <property type="entry name" value="UDP-galactose 4-epimerase, domain 1"/>
    <property type="match status" value="1"/>
</dbReference>
<dbReference type="UniPathway" id="UPA00124"/>
<dbReference type="CDD" id="cd05254">
    <property type="entry name" value="dTDP_HR_like_SDR_e"/>
    <property type="match status" value="1"/>
</dbReference>
<dbReference type="GO" id="GO:0019305">
    <property type="term" value="P:dTDP-rhamnose biosynthetic process"/>
    <property type="evidence" value="ECO:0007669"/>
    <property type="project" value="UniProtKB-UniPathway"/>
</dbReference>
<name>A0A3R7CNT1_9LACO</name>
<dbReference type="GO" id="GO:0005829">
    <property type="term" value="C:cytosol"/>
    <property type="evidence" value="ECO:0007669"/>
    <property type="project" value="TreeGrafter"/>
</dbReference>
<gene>
    <name evidence="4" type="primary">rfbD</name>
    <name evidence="4" type="ORF">DS831_08360</name>
</gene>
<dbReference type="FunFam" id="3.40.50.720:FF:000159">
    <property type="entry name" value="dTDP-4-dehydrorhamnose reductase"/>
    <property type="match status" value="1"/>
</dbReference>
<evidence type="ECO:0000313" key="4">
    <source>
        <dbReference type="EMBL" id="RHW50285.1"/>
    </source>
</evidence>
<reference evidence="4 5" key="1">
    <citation type="submission" date="2018-07" db="EMBL/GenBank/DDBJ databases">
        <title>Genome sequences of six Lactobacillus spp. isolated from bumble bee guts.</title>
        <authorList>
            <person name="Motta E.V.S."/>
            <person name="Moran N.A."/>
        </authorList>
    </citation>
    <scope>NUCLEOTIDE SEQUENCE [LARGE SCALE GENOMIC DNA]</scope>
    <source>
        <strain evidence="4 5">BI-1.1</strain>
    </source>
</reference>
<accession>A0A3R7CNT1</accession>
<dbReference type="PANTHER" id="PTHR10491:SF4">
    <property type="entry name" value="METHIONINE ADENOSYLTRANSFERASE 2 SUBUNIT BETA"/>
    <property type="match status" value="1"/>
</dbReference>
<comment type="caution">
    <text evidence="4">The sequence shown here is derived from an EMBL/GenBank/DDBJ whole genome shotgun (WGS) entry which is preliminary data.</text>
</comment>
<dbReference type="Pfam" id="PF04321">
    <property type="entry name" value="RmlD_sub_bind"/>
    <property type="match status" value="1"/>
</dbReference>
<evidence type="ECO:0000256" key="1">
    <source>
        <dbReference type="ARBA" id="ARBA00010944"/>
    </source>
</evidence>
<dbReference type="InterPro" id="IPR029903">
    <property type="entry name" value="RmlD-like-bd"/>
</dbReference>
<keyword evidence="5" id="KW-1185">Reference proteome</keyword>
<dbReference type="Gene3D" id="3.40.50.720">
    <property type="entry name" value="NAD(P)-binding Rossmann-like Domain"/>
    <property type="match status" value="1"/>
</dbReference>
<organism evidence="4 5">
    <name type="scientific">Bombilactobacillus bombi</name>
    <dbReference type="NCBI Taxonomy" id="1303590"/>
    <lineage>
        <taxon>Bacteria</taxon>
        <taxon>Bacillati</taxon>
        <taxon>Bacillota</taxon>
        <taxon>Bacilli</taxon>
        <taxon>Lactobacillales</taxon>
        <taxon>Lactobacillaceae</taxon>
        <taxon>Bombilactobacillus</taxon>
    </lineage>
</organism>
<dbReference type="Proteomes" id="UP000284109">
    <property type="component" value="Unassembled WGS sequence"/>
</dbReference>
<comment type="function">
    <text evidence="2">Catalyzes the reduction of dTDP-6-deoxy-L-lyxo-4-hexulose to yield dTDP-L-rhamnose.</text>
</comment>
<feature type="domain" description="RmlD-like substrate binding" evidence="3">
    <location>
        <begin position="5"/>
        <end position="280"/>
    </location>
</feature>
<evidence type="ECO:0000259" key="3">
    <source>
        <dbReference type="Pfam" id="PF04321"/>
    </source>
</evidence>
<protein>
    <recommendedName>
        <fullName evidence="2">dTDP-4-dehydrorhamnose reductase</fullName>
        <ecNumber evidence="2">1.1.1.133</ecNumber>
    </recommendedName>
</protein>
<comment type="pathway">
    <text evidence="2">Carbohydrate biosynthesis; dTDP-L-rhamnose biosynthesis.</text>
</comment>
<dbReference type="InterPro" id="IPR036291">
    <property type="entry name" value="NAD(P)-bd_dom_sf"/>
</dbReference>
<dbReference type="PANTHER" id="PTHR10491">
    <property type="entry name" value="DTDP-4-DEHYDRORHAMNOSE REDUCTASE"/>
    <property type="match status" value="1"/>
</dbReference>
<keyword evidence="2 4" id="KW-0560">Oxidoreductase</keyword>
<dbReference type="SUPFAM" id="SSF51735">
    <property type="entry name" value="NAD(P)-binding Rossmann-fold domains"/>
    <property type="match status" value="1"/>
</dbReference>
<dbReference type="EMBL" id="QOCR01000004">
    <property type="protein sequence ID" value="RHW50285.1"/>
    <property type="molecule type" value="Genomic_DNA"/>
</dbReference>
<evidence type="ECO:0000256" key="2">
    <source>
        <dbReference type="RuleBase" id="RU364082"/>
    </source>
</evidence>
<dbReference type="OrthoDB" id="9803892at2"/>
<dbReference type="RefSeq" id="WP_118902979.1">
    <property type="nucleotide sequence ID" value="NZ_QOCR01000004.1"/>
</dbReference>
<dbReference type="GO" id="GO:0008831">
    <property type="term" value="F:dTDP-4-dehydrorhamnose reductase activity"/>
    <property type="evidence" value="ECO:0007669"/>
    <property type="project" value="UniProtKB-EC"/>
</dbReference>
<dbReference type="EC" id="1.1.1.133" evidence="2"/>
<dbReference type="AlphaFoldDB" id="A0A3R7CNT1"/>
<keyword evidence="2" id="KW-0521">NADP</keyword>
<dbReference type="InterPro" id="IPR005913">
    <property type="entry name" value="dTDP_dehydrorham_reduct"/>
</dbReference>
<proteinExistence type="inferred from homology"/>
<comment type="similarity">
    <text evidence="1 2">Belongs to the dTDP-4-dehydrorhamnose reductase family.</text>
</comment>
<sequence>MANNKILILGANGQLGTELRLLLQTQQITYLAPSSQELDITDLTVVQHYLARYQPQVIFDCAAYTKVDAAETEPGKSLNYKVNDQGTANLAQAAQEIGATLFYISTDYVFDGTKLTAYQVDDQPHPQNEYGKAKLAGEQHVTQMMNNYYIIRTSWVFGQYGANFVKTMLHLAQTHDQITVVNDQFGRPTWTKTLAEFMVFAWQQRLDFGIYQLANMGSCSWYEFAQEILKNQAVQVLPVTSNQYPQVAQRPKHSILSTDKVLQTGFEIPSWQTAVNQCFDL</sequence>